<dbReference type="GO" id="GO:0032040">
    <property type="term" value="C:small-subunit processome"/>
    <property type="evidence" value="ECO:0007669"/>
    <property type="project" value="TreeGrafter"/>
</dbReference>
<dbReference type="Pfam" id="PF04006">
    <property type="entry name" value="Mpp10"/>
    <property type="match status" value="1"/>
</dbReference>
<feature type="compositionally biased region" description="Acidic residues" evidence="7">
    <location>
        <begin position="396"/>
        <end position="426"/>
    </location>
</feature>
<evidence type="ECO:0000313" key="8">
    <source>
        <dbReference type="EMBL" id="CAF4089646.1"/>
    </source>
</evidence>
<dbReference type="Proteomes" id="UP000663866">
    <property type="component" value="Unassembled WGS sequence"/>
</dbReference>
<feature type="region of interest" description="Disordered" evidence="7">
    <location>
        <begin position="386"/>
        <end position="476"/>
    </location>
</feature>
<feature type="region of interest" description="Disordered" evidence="7">
    <location>
        <begin position="320"/>
        <end position="359"/>
    </location>
</feature>
<evidence type="ECO:0000313" key="9">
    <source>
        <dbReference type="Proteomes" id="UP000663866"/>
    </source>
</evidence>
<organism evidence="8 9">
    <name type="scientific">Rotaria magnacalcarata</name>
    <dbReference type="NCBI Taxonomy" id="392030"/>
    <lineage>
        <taxon>Eukaryota</taxon>
        <taxon>Metazoa</taxon>
        <taxon>Spiralia</taxon>
        <taxon>Gnathifera</taxon>
        <taxon>Rotifera</taxon>
        <taxon>Eurotatoria</taxon>
        <taxon>Bdelloidea</taxon>
        <taxon>Philodinida</taxon>
        <taxon>Philodinidae</taxon>
        <taxon>Rotaria</taxon>
    </lineage>
</organism>
<dbReference type="GO" id="GO:0006364">
    <property type="term" value="P:rRNA processing"/>
    <property type="evidence" value="ECO:0007669"/>
    <property type="project" value="UniProtKB-KW"/>
</dbReference>
<proteinExistence type="inferred from homology"/>
<keyword evidence="9" id="KW-1185">Reference proteome</keyword>
<keyword evidence="3" id="KW-0698">rRNA processing</keyword>
<comment type="similarity">
    <text evidence="6">Belongs to the MPP10 family.</text>
</comment>
<dbReference type="InterPro" id="IPR012173">
    <property type="entry name" value="Mpp10"/>
</dbReference>
<dbReference type="GO" id="GO:0005732">
    <property type="term" value="C:sno(s)RNA-containing ribonucleoprotein complex"/>
    <property type="evidence" value="ECO:0007669"/>
    <property type="project" value="InterPro"/>
</dbReference>
<evidence type="ECO:0000256" key="4">
    <source>
        <dbReference type="ARBA" id="ARBA00023242"/>
    </source>
</evidence>
<evidence type="ECO:0000256" key="2">
    <source>
        <dbReference type="ARBA" id="ARBA00022517"/>
    </source>
</evidence>
<evidence type="ECO:0000256" key="3">
    <source>
        <dbReference type="ARBA" id="ARBA00022552"/>
    </source>
</evidence>
<evidence type="ECO:0000256" key="7">
    <source>
        <dbReference type="SAM" id="MobiDB-lite"/>
    </source>
</evidence>
<dbReference type="AlphaFoldDB" id="A0A819UJH0"/>
<feature type="compositionally biased region" description="Acidic residues" evidence="7">
    <location>
        <begin position="450"/>
        <end position="470"/>
    </location>
</feature>
<evidence type="ECO:0000256" key="6">
    <source>
        <dbReference type="ARBA" id="ARBA00029455"/>
    </source>
</evidence>
<evidence type="ECO:0000256" key="5">
    <source>
        <dbReference type="ARBA" id="ARBA00023274"/>
    </source>
</evidence>
<accession>A0A819UJH0</accession>
<dbReference type="PANTHER" id="PTHR17039">
    <property type="entry name" value="U3 SMALL NUCLEOLAR RIBONUCLEOPROTEIN PROTEIN MPP10"/>
    <property type="match status" value="1"/>
</dbReference>
<gene>
    <name evidence="8" type="ORF">OVN521_LOCUS20279</name>
</gene>
<sequence>MSILSLAIRVESQTCDKMNQYDPCSQNYACACFHRLDGPNATICIDEFSISCSELIPCESSANRCYEAEHICVRHPRCNQLPVCYPVPIFNQQLCPSIPTTTATIPSHYSSSLTTSNSKFIRPNSGTGAYYYEAIHVTIETSGTYTFVSSSGYDIYGCLYNTPFSASSPSLNLITYNDDSGGENEFQLTADLKFFQPVILVVTTYQASRTGAFAVTAYGPNTVTFTKNAVKSLTTMITTTKTIASRTDKQRSETFANYVKHFSDLKCALLPSSFNTVTPLSVHVHGFESEQIYQQLKSINENRFKPFLAAILKSKTKQKTFGNLLRPPSPEKSSPIEDNIEIGENNDDQEDISKSLNKTPKKKKKSVTFFDSHALNKFLDEQDIQEISKSNRKPSEDDDLEFDDDEENGDLSLEEEKEDLTYDEFFDPPAETKQKKKSKQEKIEIQNDPIDFEENGQQEEDDEDDEEDVNLENKSDFEKQQIYLKRQIKYIEKDMLSAKPWQLAGETDSHKRPENSLLEEYLQYDRTTRLAPVITNETTDSIEDLIKQRIRDRVFDDVERKKKPTDTEAQAYKKEIVLEHEKSKMSLAQVYEQEYLKKQTNDKTEKKDERHEAIRQMMQNLFVDLDALSNFRFTPKPPVPEVTIVNNLPAILIEEVVPTTVSDSTLLAPEEVHLRPKGDIKA</sequence>
<comment type="subcellular location">
    <subcellularLocation>
        <location evidence="1">Nucleus</location>
        <location evidence="1">Nucleolus</location>
    </subcellularLocation>
</comment>
<dbReference type="PANTHER" id="PTHR17039:SF0">
    <property type="entry name" value="U3 SMALL NUCLEOLAR RIBONUCLEOPROTEIN PROTEIN MPP10"/>
    <property type="match status" value="1"/>
</dbReference>
<feature type="compositionally biased region" description="Acidic residues" evidence="7">
    <location>
        <begin position="338"/>
        <end position="350"/>
    </location>
</feature>
<keyword evidence="2" id="KW-0690">Ribosome biogenesis</keyword>
<reference evidence="8" key="1">
    <citation type="submission" date="2021-02" db="EMBL/GenBank/DDBJ databases">
        <authorList>
            <person name="Nowell W R."/>
        </authorList>
    </citation>
    <scope>NUCLEOTIDE SEQUENCE</scope>
</reference>
<feature type="non-terminal residue" evidence="8">
    <location>
        <position position="1"/>
    </location>
</feature>
<protein>
    <submittedName>
        <fullName evidence="8">Uncharacterized protein</fullName>
    </submittedName>
</protein>
<dbReference type="GO" id="GO:0034457">
    <property type="term" value="C:Mpp10 complex"/>
    <property type="evidence" value="ECO:0007669"/>
    <property type="project" value="InterPro"/>
</dbReference>
<dbReference type="EMBL" id="CAJOBG010003978">
    <property type="protein sequence ID" value="CAF4089646.1"/>
    <property type="molecule type" value="Genomic_DNA"/>
</dbReference>
<evidence type="ECO:0000256" key="1">
    <source>
        <dbReference type="ARBA" id="ARBA00004604"/>
    </source>
</evidence>
<keyword evidence="4" id="KW-0539">Nucleus</keyword>
<name>A0A819UJH0_9BILA</name>
<comment type="caution">
    <text evidence="8">The sequence shown here is derived from an EMBL/GenBank/DDBJ whole genome shotgun (WGS) entry which is preliminary data.</text>
</comment>
<keyword evidence="5" id="KW-0687">Ribonucleoprotein</keyword>